<protein>
    <recommendedName>
        <fullName evidence="3">DUF3168 domain-containing protein</fullName>
    </recommendedName>
</protein>
<sequence>MGAIATSRAELVAALAPVGVTVTDHVPEQLNPPALMVVHGSPLIEVGDTFGLHLLRLEVWIVSKLGANARMTDDLDALIEATIAATVVDGWSVENVAQPFSYTVGARTFLASTVTLTTDISLT</sequence>
<organism evidence="1 2">
    <name type="scientific">Pseudolysinimonas kribbensis</name>
    <dbReference type="NCBI Taxonomy" id="433641"/>
    <lineage>
        <taxon>Bacteria</taxon>
        <taxon>Bacillati</taxon>
        <taxon>Actinomycetota</taxon>
        <taxon>Actinomycetes</taxon>
        <taxon>Micrococcales</taxon>
        <taxon>Microbacteriaceae</taxon>
        <taxon>Pseudolysinimonas</taxon>
    </lineage>
</organism>
<dbReference type="Proteomes" id="UP001157034">
    <property type="component" value="Unassembled WGS sequence"/>
</dbReference>
<dbReference type="RefSeq" id="WP_284252814.1">
    <property type="nucleotide sequence ID" value="NZ_BAAAQO010000003.1"/>
</dbReference>
<keyword evidence="2" id="KW-1185">Reference proteome</keyword>
<reference evidence="2" key="1">
    <citation type="journal article" date="2019" name="Int. J. Syst. Evol. Microbiol.">
        <title>The Global Catalogue of Microorganisms (GCM) 10K type strain sequencing project: providing services to taxonomists for standard genome sequencing and annotation.</title>
        <authorList>
            <consortium name="The Broad Institute Genomics Platform"/>
            <consortium name="The Broad Institute Genome Sequencing Center for Infectious Disease"/>
            <person name="Wu L."/>
            <person name="Ma J."/>
        </authorList>
    </citation>
    <scope>NUCLEOTIDE SEQUENCE [LARGE SCALE GENOMIC DNA]</scope>
    <source>
        <strain evidence="2">NBRC 108894</strain>
    </source>
</reference>
<proteinExistence type="predicted"/>
<name>A0ABQ6K4Z3_9MICO</name>
<dbReference type="EMBL" id="BSVB01000001">
    <property type="protein sequence ID" value="GMA93831.1"/>
    <property type="molecule type" value="Genomic_DNA"/>
</dbReference>
<accession>A0ABQ6K4Z3</accession>
<evidence type="ECO:0008006" key="3">
    <source>
        <dbReference type="Google" id="ProtNLM"/>
    </source>
</evidence>
<comment type="caution">
    <text evidence="1">The sequence shown here is derived from an EMBL/GenBank/DDBJ whole genome shotgun (WGS) entry which is preliminary data.</text>
</comment>
<gene>
    <name evidence="1" type="ORF">GCM10025881_06550</name>
</gene>
<evidence type="ECO:0000313" key="1">
    <source>
        <dbReference type="EMBL" id="GMA93831.1"/>
    </source>
</evidence>
<evidence type="ECO:0000313" key="2">
    <source>
        <dbReference type="Proteomes" id="UP001157034"/>
    </source>
</evidence>